<keyword evidence="2" id="KW-1185">Reference proteome</keyword>
<evidence type="ECO:0000313" key="2">
    <source>
        <dbReference type="Proteomes" id="UP001500326"/>
    </source>
</evidence>
<reference evidence="2" key="1">
    <citation type="journal article" date="2019" name="Int. J. Syst. Evol. Microbiol.">
        <title>The Global Catalogue of Microorganisms (GCM) 10K type strain sequencing project: providing services to taxonomists for standard genome sequencing and annotation.</title>
        <authorList>
            <consortium name="The Broad Institute Genomics Platform"/>
            <consortium name="The Broad Institute Genome Sequencing Center for Infectious Disease"/>
            <person name="Wu L."/>
            <person name="Ma J."/>
        </authorList>
    </citation>
    <scope>NUCLEOTIDE SEQUENCE [LARGE SCALE GENOMIC DNA]</scope>
    <source>
        <strain evidence="2">JCM 14902</strain>
    </source>
</reference>
<name>A0ABP5D8T2_9MICO</name>
<dbReference type="EMBL" id="BAAAOH010000001">
    <property type="protein sequence ID" value="GAA1975999.1"/>
    <property type="molecule type" value="Genomic_DNA"/>
</dbReference>
<proteinExistence type="predicted"/>
<evidence type="ECO:0000313" key="1">
    <source>
        <dbReference type="EMBL" id="GAA1975999.1"/>
    </source>
</evidence>
<sequence>MSEFADRYPMPEIVDRGEWQRRRDELLVREKAHTRAGDVISASRRRLPATPVPPTTLIGADGPTSIVDAFEGRPLLIAYAFMWHRGKSTAQQCEGCTLTIADLSATSPAYLEGRDVTFAVFCEGPWDDIAAFRDFMGWTMPWYSTEFTQNEPAVADGGIMRSYLRDGDDVYLTYETTDRGTESFAPVLNLLDLTLYGRQEVWEDSPEGWPQDRQGSWWRRDGRPVAQWLHTDEPVGAAHAHAHHH</sequence>
<organism evidence="1 2">
    <name type="scientific">Microbacterium pumilum</name>
    <dbReference type="NCBI Taxonomy" id="344165"/>
    <lineage>
        <taxon>Bacteria</taxon>
        <taxon>Bacillati</taxon>
        <taxon>Actinomycetota</taxon>
        <taxon>Actinomycetes</taxon>
        <taxon>Micrococcales</taxon>
        <taxon>Microbacteriaceae</taxon>
        <taxon>Microbacterium</taxon>
    </lineage>
</organism>
<dbReference type="Pfam" id="PF05988">
    <property type="entry name" value="DUF899"/>
    <property type="match status" value="1"/>
</dbReference>
<dbReference type="Proteomes" id="UP001500326">
    <property type="component" value="Unassembled WGS sequence"/>
</dbReference>
<comment type="caution">
    <text evidence="1">The sequence shown here is derived from an EMBL/GenBank/DDBJ whole genome shotgun (WGS) entry which is preliminary data.</text>
</comment>
<dbReference type="InterPro" id="IPR010296">
    <property type="entry name" value="DUF899_thioredox"/>
</dbReference>
<gene>
    <name evidence="1" type="ORF">GCM10009777_06180</name>
</gene>
<protein>
    <submittedName>
        <fullName evidence="1">DUF899 family protein</fullName>
    </submittedName>
</protein>
<accession>A0ABP5D8T2</accession>